<dbReference type="EMBL" id="JAGUCO010000002">
    <property type="protein sequence ID" value="MBS2097722.1"/>
    <property type="molecule type" value="Genomic_DNA"/>
</dbReference>
<accession>A0ABS5JSB7</accession>
<feature type="transmembrane region" description="Helical" evidence="1">
    <location>
        <begin position="315"/>
        <end position="333"/>
    </location>
</feature>
<feature type="transmembrane region" description="Helical" evidence="1">
    <location>
        <begin position="149"/>
        <end position="182"/>
    </location>
</feature>
<evidence type="ECO:0008006" key="4">
    <source>
        <dbReference type="Google" id="ProtNLM"/>
    </source>
</evidence>
<feature type="transmembrane region" description="Helical" evidence="1">
    <location>
        <begin position="202"/>
        <end position="224"/>
    </location>
</feature>
<evidence type="ECO:0000313" key="3">
    <source>
        <dbReference type="Proteomes" id="UP000708576"/>
    </source>
</evidence>
<name>A0ABS5JSB7_9BACT</name>
<keyword evidence="1" id="KW-1133">Transmembrane helix</keyword>
<keyword evidence="3" id="KW-1185">Reference proteome</keyword>
<organism evidence="2 3">
    <name type="scientific">Carboxylicivirga linearis</name>
    <dbReference type="NCBI Taxonomy" id="1628157"/>
    <lineage>
        <taxon>Bacteria</taxon>
        <taxon>Pseudomonadati</taxon>
        <taxon>Bacteroidota</taxon>
        <taxon>Bacteroidia</taxon>
        <taxon>Marinilabiliales</taxon>
        <taxon>Marinilabiliaceae</taxon>
        <taxon>Carboxylicivirga</taxon>
    </lineage>
</organism>
<dbReference type="Proteomes" id="UP000708576">
    <property type="component" value="Unassembled WGS sequence"/>
</dbReference>
<evidence type="ECO:0000256" key="1">
    <source>
        <dbReference type="SAM" id="Phobius"/>
    </source>
</evidence>
<sequence length="353" mass="40636">MKLGLSKKQGKFIGDIIDQWHETGVINDDTKKQLEDSIEVRSFEWKKLAEYSFWIAMICVVIAFAAMFADKFLIDLVEKLFSSSNFTLSIVFAITAAVVYYWAYKRSRKYPNKIYSNEFILIMAVLSTATSIGYLGMALDNGSGHFSILLLIAACIYGVIGLLFPSVLVWIFAILSLGAWFGTETGYVSGWGAYYLGMNYPLRFVLFGLILTGMSFLFNNIVFLKKFQQSTYVLGLLYLFISLWMMSIFGNYGNFDDWFETKQIHLIGYGIIFGIVALLAIWWGLKQDDYTSRSFGLTFLFINLYTRYFEFFWDALHKAIFFLILAATFWLIGNNAEKIWNLKFLNRNFSADK</sequence>
<feature type="transmembrane region" description="Helical" evidence="1">
    <location>
        <begin position="264"/>
        <end position="283"/>
    </location>
</feature>
<feature type="transmembrane region" description="Helical" evidence="1">
    <location>
        <begin position="86"/>
        <end position="104"/>
    </location>
</feature>
<comment type="caution">
    <text evidence="2">The sequence shown here is derived from an EMBL/GenBank/DDBJ whole genome shotgun (WGS) entry which is preliminary data.</text>
</comment>
<protein>
    <recommendedName>
        <fullName evidence="4">DUF2157 domain-containing protein</fullName>
    </recommendedName>
</protein>
<reference evidence="2 3" key="1">
    <citation type="journal article" date="2015" name="Int. J. Syst. Evol. Microbiol.">
        <title>Carboxylicivirga linearis sp. nov., isolated from a sea cucumber culture pond.</title>
        <authorList>
            <person name="Wang F.Q."/>
            <person name="Zhou Y.X."/>
            <person name="Lin X.Z."/>
            <person name="Chen G.J."/>
            <person name="Du Z.J."/>
        </authorList>
    </citation>
    <scope>NUCLEOTIDE SEQUENCE [LARGE SCALE GENOMIC DNA]</scope>
    <source>
        <strain evidence="2 3">FB218</strain>
    </source>
</reference>
<dbReference type="RefSeq" id="WP_212214488.1">
    <property type="nucleotide sequence ID" value="NZ_JAGUCO010000002.1"/>
</dbReference>
<feature type="transmembrane region" description="Helical" evidence="1">
    <location>
        <begin position="231"/>
        <end position="252"/>
    </location>
</feature>
<feature type="transmembrane region" description="Helical" evidence="1">
    <location>
        <begin position="119"/>
        <end position="137"/>
    </location>
</feature>
<gene>
    <name evidence="2" type="ORF">KEM10_05480</name>
</gene>
<proteinExistence type="predicted"/>
<feature type="transmembrane region" description="Helical" evidence="1">
    <location>
        <begin position="51"/>
        <end position="74"/>
    </location>
</feature>
<keyword evidence="1" id="KW-0812">Transmembrane</keyword>
<keyword evidence="1" id="KW-0472">Membrane</keyword>
<evidence type="ECO:0000313" key="2">
    <source>
        <dbReference type="EMBL" id="MBS2097722.1"/>
    </source>
</evidence>
<feature type="transmembrane region" description="Helical" evidence="1">
    <location>
        <begin position="290"/>
        <end position="309"/>
    </location>
</feature>